<feature type="region of interest" description="Disordered" evidence="2">
    <location>
        <begin position="112"/>
        <end position="136"/>
    </location>
</feature>
<feature type="compositionally biased region" description="Polar residues" evidence="2">
    <location>
        <begin position="126"/>
        <end position="136"/>
    </location>
</feature>
<feature type="region of interest" description="Disordered" evidence="2">
    <location>
        <begin position="161"/>
        <end position="180"/>
    </location>
</feature>
<dbReference type="EMBL" id="QGKY02000190">
    <property type="protein sequence ID" value="KAF2588197.1"/>
    <property type="molecule type" value="Genomic_DNA"/>
</dbReference>
<name>A0A8S9K2Z1_BRACR</name>
<dbReference type="AlphaFoldDB" id="A0A8S9K2Z1"/>
<comment type="caution">
    <text evidence="3">The sequence shown here is derived from an EMBL/GenBank/DDBJ whole genome shotgun (WGS) entry which is preliminary data.</text>
</comment>
<gene>
    <name evidence="3" type="ORF">F2Q70_00039130</name>
</gene>
<reference evidence="3" key="1">
    <citation type="submission" date="2019-12" db="EMBL/GenBank/DDBJ databases">
        <title>Genome sequencing and annotation of Brassica cretica.</title>
        <authorList>
            <person name="Studholme D.J."/>
            <person name="Sarris P.F."/>
        </authorList>
    </citation>
    <scope>NUCLEOTIDE SEQUENCE</scope>
    <source>
        <strain evidence="3">PFS-102/07</strain>
        <tissue evidence="3">Leaf</tissue>
    </source>
</reference>
<evidence type="ECO:0000256" key="2">
    <source>
        <dbReference type="SAM" id="MobiDB-lite"/>
    </source>
</evidence>
<keyword evidence="1" id="KW-0175">Coiled coil</keyword>
<organism evidence="3">
    <name type="scientific">Brassica cretica</name>
    <name type="common">Mustard</name>
    <dbReference type="NCBI Taxonomy" id="69181"/>
    <lineage>
        <taxon>Eukaryota</taxon>
        <taxon>Viridiplantae</taxon>
        <taxon>Streptophyta</taxon>
        <taxon>Embryophyta</taxon>
        <taxon>Tracheophyta</taxon>
        <taxon>Spermatophyta</taxon>
        <taxon>Magnoliopsida</taxon>
        <taxon>eudicotyledons</taxon>
        <taxon>Gunneridae</taxon>
        <taxon>Pentapetalae</taxon>
        <taxon>rosids</taxon>
        <taxon>malvids</taxon>
        <taxon>Brassicales</taxon>
        <taxon>Brassicaceae</taxon>
        <taxon>Brassiceae</taxon>
        <taxon>Brassica</taxon>
    </lineage>
</organism>
<protein>
    <submittedName>
        <fullName evidence="3">Uncharacterized protein</fullName>
    </submittedName>
</protein>
<evidence type="ECO:0000256" key="1">
    <source>
        <dbReference type="SAM" id="Coils"/>
    </source>
</evidence>
<proteinExistence type="predicted"/>
<sequence>MHGQAHICLPEHVELFTRTLPQLGSYSRADINDIVHGIYRIQDMSRDDTYKRLDDVYYPLNDSIDRLTTRIDELKEEMDVIRRQNAVRSEASIDGYTRPSIDDRHHLCKEGWSKKKTKRDPRTRLPSLSTEEAKSTSIDITTPAPIDGHLILSIDIKYQRADPGKDTGLQTPPKKDPGSDPYFRPCLREGSNPNHVTMALKDHDNQSQATPREIELLNRLDALQIHVTELHKARETTENPELFSEVQSLKDKLDEHSKQLEQSGKKLGALEAENLVLQDENQALGTTSNKRRRFRTRV</sequence>
<accession>A0A8S9K2Z1</accession>
<evidence type="ECO:0000313" key="3">
    <source>
        <dbReference type="EMBL" id="KAF2588197.1"/>
    </source>
</evidence>
<feature type="coiled-coil region" evidence="1">
    <location>
        <begin position="246"/>
        <end position="273"/>
    </location>
</feature>